<reference evidence="1 2" key="1">
    <citation type="submission" date="2020-02" db="EMBL/GenBank/DDBJ databases">
        <title>A chromosome-scale genome assembly of the black bullhead catfish (Ameiurus melas).</title>
        <authorList>
            <person name="Wen M."/>
            <person name="Zham M."/>
            <person name="Cabau C."/>
            <person name="Klopp C."/>
            <person name="Donnadieu C."/>
            <person name="Roques C."/>
            <person name="Bouchez O."/>
            <person name="Lampietro C."/>
            <person name="Jouanno E."/>
            <person name="Herpin A."/>
            <person name="Louis A."/>
            <person name="Berthelot C."/>
            <person name="Parey E."/>
            <person name="Roest-Crollius H."/>
            <person name="Braasch I."/>
            <person name="Postlethwait J."/>
            <person name="Robinson-Rechavi M."/>
            <person name="Echchiki A."/>
            <person name="Begum T."/>
            <person name="Montfort J."/>
            <person name="Schartl M."/>
            <person name="Bobe J."/>
            <person name="Guiguen Y."/>
        </authorList>
    </citation>
    <scope>NUCLEOTIDE SEQUENCE [LARGE SCALE GENOMIC DNA]</scope>
    <source>
        <strain evidence="1">M_S1</strain>
        <tissue evidence="1">Blood</tissue>
    </source>
</reference>
<comment type="caution">
    <text evidence="1">The sequence shown here is derived from an EMBL/GenBank/DDBJ whole genome shotgun (WGS) entry which is preliminary data.</text>
</comment>
<accession>A0A7J6AAW4</accession>
<evidence type="ECO:0000313" key="1">
    <source>
        <dbReference type="EMBL" id="KAF4080074.1"/>
    </source>
</evidence>
<evidence type="ECO:0000313" key="2">
    <source>
        <dbReference type="Proteomes" id="UP000593565"/>
    </source>
</evidence>
<protein>
    <submittedName>
        <fullName evidence="1">Uncharacterized protein</fullName>
    </submittedName>
</protein>
<name>A0A7J6AAW4_AMEME</name>
<proteinExistence type="predicted"/>
<keyword evidence="2" id="KW-1185">Reference proteome</keyword>
<dbReference type="AlphaFoldDB" id="A0A7J6AAW4"/>
<organism evidence="1 2">
    <name type="scientific">Ameiurus melas</name>
    <name type="common">Black bullhead</name>
    <name type="synonym">Silurus melas</name>
    <dbReference type="NCBI Taxonomy" id="219545"/>
    <lineage>
        <taxon>Eukaryota</taxon>
        <taxon>Metazoa</taxon>
        <taxon>Chordata</taxon>
        <taxon>Craniata</taxon>
        <taxon>Vertebrata</taxon>
        <taxon>Euteleostomi</taxon>
        <taxon>Actinopterygii</taxon>
        <taxon>Neopterygii</taxon>
        <taxon>Teleostei</taxon>
        <taxon>Ostariophysi</taxon>
        <taxon>Siluriformes</taxon>
        <taxon>Ictaluridae</taxon>
        <taxon>Ameiurus</taxon>
    </lineage>
</organism>
<sequence>MNALRPAVRLCRIILCAPTSRFTVKHSTRSDSSSPWIPRNANEFGKRAQRLCSFTPDRVLESFVVSQTCCVLGSGLWCKL</sequence>
<gene>
    <name evidence="1" type="ORF">AMELA_G00166190</name>
</gene>
<dbReference type="EMBL" id="JAAGNN010000014">
    <property type="protein sequence ID" value="KAF4080074.1"/>
    <property type="molecule type" value="Genomic_DNA"/>
</dbReference>
<dbReference type="Proteomes" id="UP000593565">
    <property type="component" value="Unassembled WGS sequence"/>
</dbReference>